<evidence type="ECO:0000313" key="2">
    <source>
        <dbReference type="Proteomes" id="UP000076858"/>
    </source>
</evidence>
<dbReference type="Proteomes" id="UP000076858">
    <property type="component" value="Unassembled WGS sequence"/>
</dbReference>
<comment type="caution">
    <text evidence="1">The sequence shown here is derived from an EMBL/GenBank/DDBJ whole genome shotgun (WGS) entry which is preliminary data.</text>
</comment>
<reference evidence="1 2" key="1">
    <citation type="submission" date="2016-03" db="EMBL/GenBank/DDBJ databases">
        <title>EvidentialGene: Evidence-directed Construction of Genes on Genomes.</title>
        <authorList>
            <person name="Gilbert D.G."/>
            <person name="Choi J.-H."/>
            <person name="Mockaitis K."/>
            <person name="Colbourne J."/>
            <person name="Pfrender M."/>
        </authorList>
    </citation>
    <scope>NUCLEOTIDE SEQUENCE [LARGE SCALE GENOMIC DNA]</scope>
    <source>
        <strain evidence="1 2">Xinb3</strain>
        <tissue evidence="1">Complete organism</tissue>
    </source>
</reference>
<keyword evidence="2" id="KW-1185">Reference proteome</keyword>
<proteinExistence type="predicted"/>
<dbReference type="EMBL" id="LRGB01000115">
    <property type="protein sequence ID" value="KZS20773.1"/>
    <property type="molecule type" value="Genomic_DNA"/>
</dbReference>
<protein>
    <submittedName>
        <fullName evidence="1">Uncharacterized protein</fullName>
    </submittedName>
</protein>
<gene>
    <name evidence="1" type="ORF">APZ42_012448</name>
</gene>
<dbReference type="AlphaFoldDB" id="A0A162RTP4"/>
<name>A0A162RTP4_9CRUS</name>
<sequence>MWPYFAYHQLCWIPISCVGHRTCRTADERTDQQSAYFFAIPFDV</sequence>
<organism evidence="1 2">
    <name type="scientific">Daphnia magna</name>
    <dbReference type="NCBI Taxonomy" id="35525"/>
    <lineage>
        <taxon>Eukaryota</taxon>
        <taxon>Metazoa</taxon>
        <taxon>Ecdysozoa</taxon>
        <taxon>Arthropoda</taxon>
        <taxon>Crustacea</taxon>
        <taxon>Branchiopoda</taxon>
        <taxon>Diplostraca</taxon>
        <taxon>Cladocera</taxon>
        <taxon>Anomopoda</taxon>
        <taxon>Daphniidae</taxon>
        <taxon>Daphnia</taxon>
    </lineage>
</organism>
<evidence type="ECO:0000313" key="1">
    <source>
        <dbReference type="EMBL" id="KZS20773.1"/>
    </source>
</evidence>
<accession>A0A162RTP4</accession>